<gene>
    <name evidence="2" type="ORF">SLS55_005065</name>
</gene>
<organism evidence="2 3">
    <name type="scientific">Diplodia seriata</name>
    <dbReference type="NCBI Taxonomy" id="420778"/>
    <lineage>
        <taxon>Eukaryota</taxon>
        <taxon>Fungi</taxon>
        <taxon>Dikarya</taxon>
        <taxon>Ascomycota</taxon>
        <taxon>Pezizomycotina</taxon>
        <taxon>Dothideomycetes</taxon>
        <taxon>Dothideomycetes incertae sedis</taxon>
        <taxon>Botryosphaeriales</taxon>
        <taxon>Botryosphaeriaceae</taxon>
        <taxon>Diplodia</taxon>
    </lineage>
</organism>
<keyword evidence="3" id="KW-1185">Reference proteome</keyword>
<evidence type="ECO:0000256" key="1">
    <source>
        <dbReference type="SAM" id="MobiDB-lite"/>
    </source>
</evidence>
<evidence type="ECO:0000313" key="3">
    <source>
        <dbReference type="Proteomes" id="UP001430584"/>
    </source>
</evidence>
<dbReference type="Proteomes" id="UP001430584">
    <property type="component" value="Unassembled WGS sequence"/>
</dbReference>
<evidence type="ECO:0000313" key="2">
    <source>
        <dbReference type="EMBL" id="KAL0259329.1"/>
    </source>
</evidence>
<sequence>MSRDVHATLTYLLWSDLYLTEKPFKLFINIPETAQDQRDHNLDFEDKKIRETGATDKEDWIDMNDPTKPLEPASQIHNGKPDQWLCLFGFGRNAAEQIKALGQS</sequence>
<dbReference type="GeneID" id="92009150"/>
<protein>
    <submittedName>
        <fullName evidence="2">Uncharacterized protein</fullName>
    </submittedName>
</protein>
<dbReference type="EMBL" id="JAJVCZ030000005">
    <property type="protein sequence ID" value="KAL0259329.1"/>
    <property type="molecule type" value="Genomic_DNA"/>
</dbReference>
<name>A0ABR3CIN7_9PEZI</name>
<proteinExistence type="predicted"/>
<dbReference type="RefSeq" id="XP_066632358.1">
    <property type="nucleotide sequence ID" value="XM_066776516.1"/>
</dbReference>
<accession>A0ABR3CIN7</accession>
<comment type="caution">
    <text evidence="2">The sequence shown here is derived from an EMBL/GenBank/DDBJ whole genome shotgun (WGS) entry which is preliminary data.</text>
</comment>
<feature type="region of interest" description="Disordered" evidence="1">
    <location>
        <begin position="55"/>
        <end position="76"/>
    </location>
</feature>
<reference evidence="2 3" key="1">
    <citation type="submission" date="2024-02" db="EMBL/GenBank/DDBJ databases">
        <title>De novo assembly and annotation of 12 fungi associated with fruit tree decline syndrome in Ontario, Canada.</title>
        <authorList>
            <person name="Sulman M."/>
            <person name="Ellouze W."/>
            <person name="Ilyukhin E."/>
        </authorList>
    </citation>
    <scope>NUCLEOTIDE SEQUENCE [LARGE SCALE GENOMIC DNA]</scope>
    <source>
        <strain evidence="2 3">FDS-637</strain>
    </source>
</reference>